<proteinExistence type="predicted"/>
<dbReference type="PANTHER" id="PTHR43625:SF40">
    <property type="entry name" value="ALDO-KETO REDUCTASE YAKC [NADP(+)]"/>
    <property type="match status" value="1"/>
</dbReference>
<dbReference type="InterPro" id="IPR036812">
    <property type="entry name" value="NAD(P)_OxRdtase_dom_sf"/>
</dbReference>
<keyword evidence="1" id="KW-0560">Oxidoreductase</keyword>
<dbReference type="InterPro" id="IPR023210">
    <property type="entry name" value="NADP_OxRdtase_dom"/>
</dbReference>
<dbReference type="SUPFAM" id="SSF51430">
    <property type="entry name" value="NAD(P)-linked oxidoreductase"/>
    <property type="match status" value="1"/>
</dbReference>
<accession>A0A6J7H3S0</accession>
<dbReference type="Gene3D" id="3.20.20.100">
    <property type="entry name" value="NADP-dependent oxidoreductase domain"/>
    <property type="match status" value="1"/>
</dbReference>
<gene>
    <name evidence="3" type="ORF">UFOPK2282_00063</name>
    <name evidence="4" type="ORF">UFOPK3576_01144</name>
</gene>
<dbReference type="GO" id="GO:0016491">
    <property type="term" value="F:oxidoreductase activity"/>
    <property type="evidence" value="ECO:0007669"/>
    <property type="project" value="UniProtKB-KW"/>
</dbReference>
<evidence type="ECO:0000259" key="2">
    <source>
        <dbReference type="Pfam" id="PF00248"/>
    </source>
</evidence>
<dbReference type="EMBL" id="CAFBMO010000048">
    <property type="protein sequence ID" value="CAB4911383.1"/>
    <property type="molecule type" value="Genomic_DNA"/>
</dbReference>
<evidence type="ECO:0000313" key="3">
    <source>
        <dbReference type="EMBL" id="CAB4653311.1"/>
    </source>
</evidence>
<reference evidence="4" key="1">
    <citation type="submission" date="2020-05" db="EMBL/GenBank/DDBJ databases">
        <authorList>
            <person name="Chiriac C."/>
            <person name="Salcher M."/>
            <person name="Ghai R."/>
            <person name="Kavagutti S V."/>
        </authorList>
    </citation>
    <scope>NUCLEOTIDE SEQUENCE</scope>
</reference>
<dbReference type="InterPro" id="IPR050791">
    <property type="entry name" value="Aldo-Keto_reductase"/>
</dbReference>
<protein>
    <submittedName>
        <fullName evidence="4">Unannotated protein</fullName>
    </submittedName>
</protein>
<dbReference type="GO" id="GO:0005737">
    <property type="term" value="C:cytoplasm"/>
    <property type="evidence" value="ECO:0007669"/>
    <property type="project" value="TreeGrafter"/>
</dbReference>
<feature type="domain" description="NADP-dependent oxidoreductase" evidence="2">
    <location>
        <begin position="21"/>
        <end position="310"/>
    </location>
</feature>
<name>A0A6J7H3S0_9ZZZZ</name>
<dbReference type="PANTHER" id="PTHR43625">
    <property type="entry name" value="AFLATOXIN B1 ALDEHYDE REDUCTASE"/>
    <property type="match status" value="1"/>
</dbReference>
<dbReference type="AlphaFoldDB" id="A0A6J7H3S0"/>
<dbReference type="CDD" id="cd19076">
    <property type="entry name" value="AKR_AKR13A_13D"/>
    <property type="match status" value="1"/>
</dbReference>
<evidence type="ECO:0000313" key="4">
    <source>
        <dbReference type="EMBL" id="CAB4911383.1"/>
    </source>
</evidence>
<dbReference type="Pfam" id="PF00248">
    <property type="entry name" value="Aldo_ket_red"/>
    <property type="match status" value="1"/>
</dbReference>
<sequence length="337" mass="36309">MSLPTRTLGTGATAVDVSLQGLGGMGMSMVYGTRDDVESTATLNKALDLGVTFWDTADVYGPHHNEELIGKVLQSRRDEVVLATKFANHMVDGKMTITGDPTYVKQACDDSLKRLGIDTIDLYYYHRVDKNVPIEDTWGAMAELVAAGKVRYLGISEAAPETIRRAHAVHPMTAGQYEWSLFTRDVEVDGVLTTCRELGIGMVPYSPLGRGILTGTIQNTDELVANDWRLTNPRFQGEDFDANLKLVAQLSELAAARGITPAQFALAWVQSQGSDVVPIPGTKRRKYLEENVAAATIQLTPAELDAVNAIAPYGAAAGGRYAAAAMASLTATTKEKS</sequence>
<organism evidence="4">
    <name type="scientific">freshwater metagenome</name>
    <dbReference type="NCBI Taxonomy" id="449393"/>
    <lineage>
        <taxon>unclassified sequences</taxon>
        <taxon>metagenomes</taxon>
        <taxon>ecological metagenomes</taxon>
    </lineage>
</organism>
<dbReference type="EMBL" id="CAEZWR010000004">
    <property type="protein sequence ID" value="CAB4653311.1"/>
    <property type="molecule type" value="Genomic_DNA"/>
</dbReference>
<evidence type="ECO:0000256" key="1">
    <source>
        <dbReference type="ARBA" id="ARBA00023002"/>
    </source>
</evidence>